<evidence type="ECO:0000256" key="8">
    <source>
        <dbReference type="ARBA" id="ARBA00023128"/>
    </source>
</evidence>
<keyword evidence="13" id="KW-1185">Reference proteome</keyword>
<dbReference type="Pfam" id="PF08032">
    <property type="entry name" value="SpoU_sub_bind"/>
    <property type="match status" value="1"/>
</dbReference>
<accession>A0A6A6XI62</accession>
<evidence type="ECO:0000256" key="5">
    <source>
        <dbReference type="ARBA" id="ARBA00022679"/>
    </source>
</evidence>
<protein>
    <recommendedName>
        <fullName evidence="9">rRNA methyltransferase 1, mitochondrial</fullName>
    </recommendedName>
</protein>
<dbReference type="InterPro" id="IPR047261">
    <property type="entry name" value="MRM1_MeTrfase_dom"/>
</dbReference>
<dbReference type="InterPro" id="IPR029028">
    <property type="entry name" value="Alpha/beta_knot_MTases"/>
</dbReference>
<organism evidence="12 13">
    <name type="scientific">Melanomma pulvis-pyrius CBS 109.77</name>
    <dbReference type="NCBI Taxonomy" id="1314802"/>
    <lineage>
        <taxon>Eukaryota</taxon>
        <taxon>Fungi</taxon>
        <taxon>Dikarya</taxon>
        <taxon>Ascomycota</taxon>
        <taxon>Pezizomycotina</taxon>
        <taxon>Dothideomycetes</taxon>
        <taxon>Pleosporomycetidae</taxon>
        <taxon>Pleosporales</taxon>
        <taxon>Melanommataceae</taxon>
        <taxon>Melanomma</taxon>
    </lineage>
</organism>
<keyword evidence="5" id="KW-0808">Transferase</keyword>
<evidence type="ECO:0000313" key="13">
    <source>
        <dbReference type="Proteomes" id="UP000799757"/>
    </source>
</evidence>
<evidence type="ECO:0000256" key="7">
    <source>
        <dbReference type="ARBA" id="ARBA00022946"/>
    </source>
</evidence>
<dbReference type="InterPro" id="IPR001537">
    <property type="entry name" value="SpoU_MeTrfase"/>
</dbReference>
<comment type="subcellular location">
    <subcellularLocation>
        <location evidence="1">Mitochondrion</location>
    </subcellularLocation>
</comment>
<evidence type="ECO:0000259" key="11">
    <source>
        <dbReference type="SMART" id="SM00967"/>
    </source>
</evidence>
<dbReference type="CDD" id="cd18105">
    <property type="entry name" value="SpoU-like_MRM1"/>
    <property type="match status" value="1"/>
</dbReference>
<dbReference type="PANTHER" id="PTHR46103:SF1">
    <property type="entry name" value="RRNA METHYLTRANSFERASE 1, MITOCHONDRIAL"/>
    <property type="match status" value="1"/>
</dbReference>
<dbReference type="GO" id="GO:0003723">
    <property type="term" value="F:RNA binding"/>
    <property type="evidence" value="ECO:0007669"/>
    <property type="project" value="InterPro"/>
</dbReference>
<keyword evidence="6" id="KW-0949">S-adenosyl-L-methionine</keyword>
<dbReference type="AlphaFoldDB" id="A0A6A6XI62"/>
<evidence type="ECO:0000256" key="2">
    <source>
        <dbReference type="ARBA" id="ARBA00007228"/>
    </source>
</evidence>
<dbReference type="InterPro" id="IPR013123">
    <property type="entry name" value="SpoU_subst-bd"/>
</dbReference>
<feature type="compositionally biased region" description="Basic and acidic residues" evidence="10">
    <location>
        <begin position="100"/>
        <end position="136"/>
    </location>
</feature>
<reference evidence="12" key="1">
    <citation type="journal article" date="2020" name="Stud. Mycol.">
        <title>101 Dothideomycetes genomes: a test case for predicting lifestyles and emergence of pathogens.</title>
        <authorList>
            <person name="Haridas S."/>
            <person name="Albert R."/>
            <person name="Binder M."/>
            <person name="Bloem J."/>
            <person name="Labutti K."/>
            <person name="Salamov A."/>
            <person name="Andreopoulos B."/>
            <person name="Baker S."/>
            <person name="Barry K."/>
            <person name="Bills G."/>
            <person name="Bluhm B."/>
            <person name="Cannon C."/>
            <person name="Castanera R."/>
            <person name="Culley D."/>
            <person name="Daum C."/>
            <person name="Ezra D."/>
            <person name="Gonzalez J."/>
            <person name="Henrissat B."/>
            <person name="Kuo A."/>
            <person name="Liang C."/>
            <person name="Lipzen A."/>
            <person name="Lutzoni F."/>
            <person name="Magnuson J."/>
            <person name="Mondo S."/>
            <person name="Nolan M."/>
            <person name="Ohm R."/>
            <person name="Pangilinan J."/>
            <person name="Park H.-J."/>
            <person name="Ramirez L."/>
            <person name="Alfaro M."/>
            <person name="Sun H."/>
            <person name="Tritt A."/>
            <person name="Yoshinaga Y."/>
            <person name="Zwiers L.-H."/>
            <person name="Turgeon B."/>
            <person name="Goodwin S."/>
            <person name="Spatafora J."/>
            <person name="Crous P."/>
            <person name="Grigoriev I."/>
        </authorList>
    </citation>
    <scope>NUCLEOTIDE SEQUENCE</scope>
    <source>
        <strain evidence="12">CBS 109.77</strain>
    </source>
</reference>
<dbReference type="Pfam" id="PF00588">
    <property type="entry name" value="SpoU_methylase"/>
    <property type="match status" value="1"/>
</dbReference>
<feature type="compositionally biased region" description="Polar residues" evidence="10">
    <location>
        <begin position="240"/>
        <end position="251"/>
    </location>
</feature>
<dbReference type="SUPFAM" id="SSF55315">
    <property type="entry name" value="L30e-like"/>
    <property type="match status" value="1"/>
</dbReference>
<evidence type="ECO:0000256" key="3">
    <source>
        <dbReference type="ARBA" id="ARBA00022552"/>
    </source>
</evidence>
<keyword evidence="4" id="KW-0489">Methyltransferase</keyword>
<dbReference type="EMBL" id="MU001837">
    <property type="protein sequence ID" value="KAF2796186.1"/>
    <property type="molecule type" value="Genomic_DNA"/>
</dbReference>
<evidence type="ECO:0000256" key="4">
    <source>
        <dbReference type="ARBA" id="ARBA00022603"/>
    </source>
</evidence>
<evidence type="ECO:0000256" key="9">
    <source>
        <dbReference type="ARBA" id="ARBA00034881"/>
    </source>
</evidence>
<dbReference type="InterPro" id="IPR047182">
    <property type="entry name" value="MRM1"/>
</dbReference>
<feature type="compositionally biased region" description="Basic and acidic residues" evidence="10">
    <location>
        <begin position="51"/>
        <end position="90"/>
    </location>
</feature>
<dbReference type="Gene3D" id="3.40.1280.10">
    <property type="match status" value="1"/>
</dbReference>
<gene>
    <name evidence="12" type="ORF">K505DRAFT_415931</name>
</gene>
<dbReference type="InterPro" id="IPR029026">
    <property type="entry name" value="tRNA_m1G_MTases_N"/>
</dbReference>
<comment type="similarity">
    <text evidence="2">Belongs to the class IV-like SAM-binding methyltransferase superfamily. RNA methyltransferase TrmH family.</text>
</comment>
<evidence type="ECO:0000256" key="1">
    <source>
        <dbReference type="ARBA" id="ARBA00004173"/>
    </source>
</evidence>
<dbReference type="GO" id="GO:0016435">
    <property type="term" value="F:rRNA (guanine) methyltransferase activity"/>
    <property type="evidence" value="ECO:0007669"/>
    <property type="project" value="TreeGrafter"/>
</dbReference>
<feature type="region of interest" description="Disordered" evidence="10">
    <location>
        <begin position="44"/>
        <end position="260"/>
    </location>
</feature>
<keyword evidence="3" id="KW-0698">rRNA processing</keyword>
<feature type="domain" description="RNA 2-O ribose methyltransferase substrate binding" evidence="11">
    <location>
        <begin position="270"/>
        <end position="350"/>
    </location>
</feature>
<name>A0A6A6XI62_9PLEO</name>
<dbReference type="SMART" id="SM00967">
    <property type="entry name" value="SpoU_sub_bind"/>
    <property type="match status" value="1"/>
</dbReference>
<sequence>MVQLCLLRAALLRSQVSNTPVSFLSQHCRYKSITAAIERGKHQSDVFAGSRRGDDRGRNARPNRFEPPKSEYRGSKGDFKDSRPPREFGARESSPLRDFNASRESRPTRDYNGSRDSEPWESRPSRDFAESRDSRPPRNFGESRGSRDFNRPRESRQPRDFNALRESRSSRDFDGSNGSKGSRSSRDFSGPRDSRPPRDFNGARESRPSRDFEASRESRSPREQRQWNPSNDYPRKDRSSFNFTDTDTYSARTDHHSPESLPYTTAASEYLYGYSTVLAAVKANRRRLYTLYIHTRGLNHDQVGSLLARARAIRLNIREVDDKYLRAMDKASSGRPHNGFILEASPLPQLPITEMGATSIDGHFKVELDKQSAEDTIVNGTQTDYDYKSAGWRHPLVLYVDGVLDEGNLGAIARSAYFLGVDAIATPTRQSAPWSHIALKASAGAAEAIPIFTINQPADFLGRSAREGWRIYASDAVPAEETRAALTTATTPLPEVSTTYSSNVVYTFARSTRRLPYDHCPVAAHPTILMMGAEGAGLRSSLLNQAHYKVGIRHGRETDEVGVDSLNVSVAASLLCYEMLQKPQTVRKPGDWLF</sequence>
<keyword evidence="8" id="KW-0496">Mitochondrion</keyword>
<dbReference type="PANTHER" id="PTHR46103">
    <property type="entry name" value="RRNA METHYLTRANSFERASE 1, MITOCHONDRIAL"/>
    <property type="match status" value="1"/>
</dbReference>
<dbReference type="Gene3D" id="3.30.1330.30">
    <property type="match status" value="1"/>
</dbReference>
<evidence type="ECO:0000256" key="6">
    <source>
        <dbReference type="ARBA" id="ARBA00022691"/>
    </source>
</evidence>
<dbReference type="GO" id="GO:0005739">
    <property type="term" value="C:mitochondrion"/>
    <property type="evidence" value="ECO:0007669"/>
    <property type="project" value="UniProtKB-SubCell"/>
</dbReference>
<dbReference type="Proteomes" id="UP000799757">
    <property type="component" value="Unassembled WGS sequence"/>
</dbReference>
<keyword evidence="7" id="KW-0809">Transit peptide</keyword>
<feature type="compositionally biased region" description="Basic and acidic residues" evidence="10">
    <location>
        <begin position="184"/>
        <end position="225"/>
    </location>
</feature>
<proteinExistence type="inferred from homology"/>
<evidence type="ECO:0000313" key="12">
    <source>
        <dbReference type="EMBL" id="KAF2796186.1"/>
    </source>
</evidence>
<dbReference type="OrthoDB" id="270651at2759"/>
<evidence type="ECO:0000256" key="10">
    <source>
        <dbReference type="SAM" id="MobiDB-lite"/>
    </source>
</evidence>
<dbReference type="SUPFAM" id="SSF75217">
    <property type="entry name" value="alpha/beta knot"/>
    <property type="match status" value="1"/>
</dbReference>
<dbReference type="InterPro" id="IPR029064">
    <property type="entry name" value="Ribosomal_eL30-like_sf"/>
</dbReference>
<feature type="compositionally biased region" description="Basic and acidic residues" evidence="10">
    <location>
        <begin position="144"/>
        <end position="174"/>
    </location>
</feature>